<reference evidence="14 15" key="1">
    <citation type="submission" date="2015-05" db="EMBL/GenBank/DDBJ databases">
        <title>Photobacterium galathea sp. nov.</title>
        <authorList>
            <person name="Machado H."/>
            <person name="Gram L."/>
        </authorList>
    </citation>
    <scope>NUCLEOTIDE SEQUENCE [LARGE SCALE GENOMIC DNA]</scope>
    <source>
        <strain evidence="14 15">DSM 25995</strain>
    </source>
</reference>
<keyword evidence="7" id="KW-0808">Transferase</keyword>
<dbReference type="GO" id="GO:0008658">
    <property type="term" value="F:penicillin binding"/>
    <property type="evidence" value="ECO:0007669"/>
    <property type="project" value="InterPro"/>
</dbReference>
<dbReference type="Pfam" id="PF00905">
    <property type="entry name" value="Transpeptidase"/>
    <property type="match status" value="1"/>
</dbReference>
<dbReference type="InterPro" id="IPR001460">
    <property type="entry name" value="PCN-bd_Tpept"/>
</dbReference>
<dbReference type="GO" id="GO:0008955">
    <property type="term" value="F:peptidoglycan glycosyltransferase activity"/>
    <property type="evidence" value="ECO:0007669"/>
    <property type="project" value="UniProtKB-EC"/>
</dbReference>
<organism evidence="14 15">
    <name type="scientific">Photobacterium aphoticum</name>
    <dbReference type="NCBI Taxonomy" id="754436"/>
    <lineage>
        <taxon>Bacteria</taxon>
        <taxon>Pseudomonadati</taxon>
        <taxon>Pseudomonadota</taxon>
        <taxon>Gammaproteobacteria</taxon>
        <taxon>Vibrionales</taxon>
        <taxon>Vibrionaceae</taxon>
        <taxon>Photobacterium</taxon>
    </lineage>
</organism>
<evidence type="ECO:0000256" key="8">
    <source>
        <dbReference type="ARBA" id="ARBA00022801"/>
    </source>
</evidence>
<dbReference type="SUPFAM" id="SSF53955">
    <property type="entry name" value="Lysozyme-like"/>
    <property type="match status" value="1"/>
</dbReference>
<dbReference type="InterPro" id="IPR023346">
    <property type="entry name" value="Lysozyme-like_dom_sf"/>
</dbReference>
<evidence type="ECO:0000256" key="2">
    <source>
        <dbReference type="ARBA" id="ARBA00007090"/>
    </source>
</evidence>
<name>A0A0J1GHL1_9GAMM</name>
<dbReference type="GO" id="GO:0030288">
    <property type="term" value="C:outer membrane-bounded periplasmic space"/>
    <property type="evidence" value="ECO:0007669"/>
    <property type="project" value="TreeGrafter"/>
</dbReference>
<comment type="similarity">
    <text evidence="2">In the C-terminal section; belongs to the transpeptidase family.</text>
</comment>
<gene>
    <name evidence="14" type="ORF">ABT58_19450</name>
</gene>
<accession>A0A0J1GHL1</accession>
<keyword evidence="9" id="KW-0511">Multifunctional enzyme</keyword>
<evidence type="ECO:0000256" key="9">
    <source>
        <dbReference type="ARBA" id="ARBA00023268"/>
    </source>
</evidence>
<proteinExistence type="inferred from homology"/>
<dbReference type="InterPro" id="IPR012338">
    <property type="entry name" value="Beta-lactam/transpept-like"/>
</dbReference>
<dbReference type="GO" id="GO:0009252">
    <property type="term" value="P:peptidoglycan biosynthetic process"/>
    <property type="evidence" value="ECO:0007669"/>
    <property type="project" value="UniProtKB-UniPathway"/>
</dbReference>
<dbReference type="EMBL" id="LDOV01000037">
    <property type="protein sequence ID" value="KLU99182.1"/>
    <property type="molecule type" value="Genomic_DNA"/>
</dbReference>
<dbReference type="UniPathway" id="UPA00219"/>
<dbReference type="PANTHER" id="PTHR32282">
    <property type="entry name" value="BINDING PROTEIN TRANSPEPTIDASE, PUTATIVE-RELATED"/>
    <property type="match status" value="1"/>
</dbReference>
<evidence type="ECO:0000256" key="6">
    <source>
        <dbReference type="ARBA" id="ARBA00022676"/>
    </source>
</evidence>
<evidence type="ECO:0000259" key="12">
    <source>
        <dbReference type="Pfam" id="PF00905"/>
    </source>
</evidence>
<dbReference type="EC" id="2.4.99.28" evidence="10"/>
<dbReference type="PANTHER" id="PTHR32282:SF15">
    <property type="entry name" value="PENICILLIN-BINDING PROTEIN 1C"/>
    <property type="match status" value="1"/>
</dbReference>
<evidence type="ECO:0000256" key="11">
    <source>
        <dbReference type="ARBA" id="ARBA00049902"/>
    </source>
</evidence>
<dbReference type="NCBIfam" id="TIGR02073">
    <property type="entry name" value="PBP_1c"/>
    <property type="match status" value="1"/>
</dbReference>
<evidence type="ECO:0000256" key="3">
    <source>
        <dbReference type="ARBA" id="ARBA00007739"/>
    </source>
</evidence>
<evidence type="ECO:0000313" key="15">
    <source>
        <dbReference type="Proteomes" id="UP000036426"/>
    </source>
</evidence>
<dbReference type="InterPro" id="IPR036950">
    <property type="entry name" value="PBP_transglycosylase"/>
</dbReference>
<evidence type="ECO:0000256" key="1">
    <source>
        <dbReference type="ARBA" id="ARBA00004752"/>
    </source>
</evidence>
<dbReference type="Pfam" id="PF00912">
    <property type="entry name" value="Transgly"/>
    <property type="match status" value="1"/>
</dbReference>
<dbReference type="GO" id="GO:0004180">
    <property type="term" value="F:carboxypeptidase activity"/>
    <property type="evidence" value="ECO:0007669"/>
    <property type="project" value="UniProtKB-KW"/>
</dbReference>
<keyword evidence="5" id="KW-0645">Protease</keyword>
<keyword evidence="4" id="KW-0121">Carboxypeptidase</keyword>
<comment type="catalytic activity">
    <reaction evidence="11">
        <text>[GlcNAc-(1-&gt;4)-Mur2Ac(oyl-L-Ala-gamma-D-Glu-L-Lys-D-Ala-D-Ala)](n)-di-trans,octa-cis-undecaprenyl diphosphate + beta-D-GlcNAc-(1-&gt;4)-Mur2Ac(oyl-L-Ala-gamma-D-Glu-L-Lys-D-Ala-D-Ala)-di-trans,octa-cis-undecaprenyl diphosphate = [GlcNAc-(1-&gt;4)-Mur2Ac(oyl-L-Ala-gamma-D-Glu-L-Lys-D-Ala-D-Ala)](n+1)-di-trans,octa-cis-undecaprenyl diphosphate + di-trans,octa-cis-undecaprenyl diphosphate + H(+)</text>
        <dbReference type="Rhea" id="RHEA:23708"/>
        <dbReference type="Rhea" id="RHEA-COMP:9602"/>
        <dbReference type="Rhea" id="RHEA-COMP:9603"/>
        <dbReference type="ChEBI" id="CHEBI:15378"/>
        <dbReference type="ChEBI" id="CHEBI:58405"/>
        <dbReference type="ChEBI" id="CHEBI:60033"/>
        <dbReference type="ChEBI" id="CHEBI:78435"/>
        <dbReference type="EC" id="2.4.99.28"/>
    </reaction>
</comment>
<dbReference type="GO" id="GO:0006508">
    <property type="term" value="P:proteolysis"/>
    <property type="evidence" value="ECO:0007669"/>
    <property type="project" value="UniProtKB-KW"/>
</dbReference>
<keyword evidence="8" id="KW-0378">Hydrolase</keyword>
<feature type="domain" description="Glycosyl transferase family 51" evidence="13">
    <location>
        <begin position="46"/>
        <end position="221"/>
    </location>
</feature>
<dbReference type="PATRIC" id="fig|754436.4.peg.4116"/>
<sequence>MGKWAGGTAALVGIMLVVMAVLNACFPLPPIYPHGPATVVVSRDGQILRAFADQQGVRRYRISPETVTPFYLHALLHYEDRWFYVHPGINPLAIVRAAGQWMMHGRVISGGSTLTMQVARLIDPHQRSIPGKIKQAFRALQLEWTYSKTEILGFYLNLAPFGGNIQGVEAAAQHYFGKSANALTQSEAALLVVLPQKPSYYRPDRYPERAKAMRNKVLHRLAQSDLLDARSVRFLTQESLGLHMQKRPILAPLLSRHLKQAAPQADVIRTTIDHSIQQRVQRLLSLLRHQLPVKSSAAVVVVDNQRAEIIAYQGTADFADLTRFSHVDMPRATRSPGSTLKPFIYGMALDNGLIHSASLLSDIPSVFQGYKPRNLNGRFQGAISMDEALKQSLNIPLIQVFHALTPKAFDMQLAEVGIQLDHEEANLSVGLGGTGTDLLTLVSLYRSLATGGQVQPLRTIWQPEYLNPYNEAAGQTLLSPASSWIIYKTLSEITAPDRVVPTIRRQIAWKTGTSYGYRDFWSVGVSPDYTVGVWIGRPDASPVVGYLGATQAAPLMFDTFDQLPRDQRQVTRPSSVVKQVICWPGGKAKAATPADQCAIQKEAYTVRGITPPTLQTDGQFMRPSLSAITWPTQLANWQHMKGIRPAGGSDSQPVEIQHIKSGQHYFTDQLKELPLVANTDSHDLVWYVNHQPHSEPALTLNRYEGPVTVSACLEAQCDVKTIVVHGR</sequence>
<dbReference type="InterPro" id="IPR001264">
    <property type="entry name" value="Glyco_trans_51"/>
</dbReference>
<dbReference type="InterPro" id="IPR011815">
    <property type="entry name" value="PBP_1c"/>
</dbReference>
<dbReference type="Gene3D" id="3.40.710.10">
    <property type="entry name" value="DD-peptidase/beta-lactamase superfamily"/>
    <property type="match status" value="1"/>
</dbReference>
<dbReference type="SUPFAM" id="SSF56601">
    <property type="entry name" value="beta-lactamase/transpeptidase-like"/>
    <property type="match status" value="1"/>
</dbReference>
<dbReference type="InterPro" id="IPR050396">
    <property type="entry name" value="Glycosyltr_51/Transpeptidase"/>
</dbReference>
<keyword evidence="15" id="KW-1185">Reference proteome</keyword>
<dbReference type="Gene3D" id="1.10.3810.10">
    <property type="entry name" value="Biosynthetic peptidoglycan transglycosylase-like"/>
    <property type="match status" value="1"/>
</dbReference>
<comment type="pathway">
    <text evidence="1">Cell wall biogenesis; peptidoglycan biosynthesis.</text>
</comment>
<evidence type="ECO:0000313" key="14">
    <source>
        <dbReference type="EMBL" id="KLU99182.1"/>
    </source>
</evidence>
<evidence type="ECO:0000256" key="10">
    <source>
        <dbReference type="ARBA" id="ARBA00044770"/>
    </source>
</evidence>
<dbReference type="AlphaFoldDB" id="A0A0J1GHL1"/>
<evidence type="ECO:0000256" key="7">
    <source>
        <dbReference type="ARBA" id="ARBA00022679"/>
    </source>
</evidence>
<protein>
    <recommendedName>
        <fullName evidence="10">peptidoglycan glycosyltransferase</fullName>
        <ecNumber evidence="10">2.4.99.28</ecNumber>
    </recommendedName>
</protein>
<evidence type="ECO:0000259" key="13">
    <source>
        <dbReference type="Pfam" id="PF00912"/>
    </source>
</evidence>
<feature type="domain" description="Penicillin-binding protein transpeptidase" evidence="12">
    <location>
        <begin position="298"/>
        <end position="517"/>
    </location>
</feature>
<keyword evidence="6" id="KW-0328">Glycosyltransferase</keyword>
<evidence type="ECO:0000256" key="5">
    <source>
        <dbReference type="ARBA" id="ARBA00022670"/>
    </source>
</evidence>
<dbReference type="Proteomes" id="UP000036426">
    <property type="component" value="Unassembled WGS sequence"/>
</dbReference>
<comment type="similarity">
    <text evidence="3">In the N-terminal section; belongs to the glycosyltransferase 51 family.</text>
</comment>
<evidence type="ECO:0000256" key="4">
    <source>
        <dbReference type="ARBA" id="ARBA00022645"/>
    </source>
</evidence>
<comment type="caution">
    <text evidence="14">The sequence shown here is derived from an EMBL/GenBank/DDBJ whole genome shotgun (WGS) entry which is preliminary data.</text>
</comment>